<evidence type="ECO:0000256" key="4">
    <source>
        <dbReference type="ARBA" id="ARBA00023163"/>
    </source>
</evidence>
<evidence type="ECO:0000256" key="2">
    <source>
        <dbReference type="ARBA" id="ARBA00023015"/>
    </source>
</evidence>
<dbReference type="EMBL" id="JABWDY010022998">
    <property type="protein sequence ID" value="KAF5191267.1"/>
    <property type="molecule type" value="Genomic_DNA"/>
</dbReference>
<dbReference type="PROSITE" id="PS51806">
    <property type="entry name" value="DOG1"/>
    <property type="match status" value="1"/>
</dbReference>
<dbReference type="PANTHER" id="PTHR45693:SF36">
    <property type="entry name" value="TRANSCRIPTION FACTOR TGA4"/>
    <property type="match status" value="1"/>
</dbReference>
<name>A0A7J6W2U3_THATH</name>
<dbReference type="OrthoDB" id="2015618at2759"/>
<protein>
    <submittedName>
        <fullName evidence="7">Transcription factor tga4</fullName>
    </submittedName>
</protein>
<evidence type="ECO:0000313" key="8">
    <source>
        <dbReference type="Proteomes" id="UP000554482"/>
    </source>
</evidence>
<dbReference type="GO" id="GO:0005634">
    <property type="term" value="C:nucleus"/>
    <property type="evidence" value="ECO:0007669"/>
    <property type="project" value="UniProtKB-SubCell"/>
</dbReference>
<organism evidence="7 8">
    <name type="scientific">Thalictrum thalictroides</name>
    <name type="common">Rue-anemone</name>
    <name type="synonym">Anemone thalictroides</name>
    <dbReference type="NCBI Taxonomy" id="46969"/>
    <lineage>
        <taxon>Eukaryota</taxon>
        <taxon>Viridiplantae</taxon>
        <taxon>Streptophyta</taxon>
        <taxon>Embryophyta</taxon>
        <taxon>Tracheophyta</taxon>
        <taxon>Spermatophyta</taxon>
        <taxon>Magnoliopsida</taxon>
        <taxon>Ranunculales</taxon>
        <taxon>Ranunculaceae</taxon>
        <taxon>Thalictroideae</taxon>
        <taxon>Thalictrum</taxon>
    </lineage>
</organism>
<dbReference type="Proteomes" id="UP000554482">
    <property type="component" value="Unassembled WGS sequence"/>
</dbReference>
<sequence length="126" mass="13912">MVLTPQLDLLTEQQTIDVCNLQQTAQQAEDALSQGMDKLQLTLAETLAADTFAGGYMSQMATAMGKLEALISFVDQADHLRELALQQMYHILTTRQAARGLLALGDYFQRLRALSKVWAARPCEPA</sequence>
<evidence type="ECO:0000256" key="1">
    <source>
        <dbReference type="ARBA" id="ARBA00004123"/>
    </source>
</evidence>
<evidence type="ECO:0000256" key="5">
    <source>
        <dbReference type="ARBA" id="ARBA00023242"/>
    </source>
</evidence>
<keyword evidence="8" id="KW-1185">Reference proteome</keyword>
<accession>A0A7J6W2U3</accession>
<dbReference type="GO" id="GO:0043565">
    <property type="term" value="F:sequence-specific DNA binding"/>
    <property type="evidence" value="ECO:0007669"/>
    <property type="project" value="InterPro"/>
</dbReference>
<dbReference type="GO" id="GO:0006351">
    <property type="term" value="P:DNA-templated transcription"/>
    <property type="evidence" value="ECO:0007669"/>
    <property type="project" value="InterPro"/>
</dbReference>
<keyword evidence="5" id="KW-0539">Nucleus</keyword>
<comment type="subcellular location">
    <subcellularLocation>
        <location evidence="1">Nucleus</location>
    </subcellularLocation>
</comment>
<reference evidence="7 8" key="1">
    <citation type="submission" date="2020-06" db="EMBL/GenBank/DDBJ databases">
        <title>Transcriptomic and genomic resources for Thalictrum thalictroides and T. hernandezii: Facilitating candidate gene discovery in an emerging model plant lineage.</title>
        <authorList>
            <person name="Arias T."/>
            <person name="Riano-Pachon D.M."/>
            <person name="Di Stilio V.S."/>
        </authorList>
    </citation>
    <scope>NUCLEOTIDE SEQUENCE [LARGE SCALE GENOMIC DNA]</scope>
    <source>
        <strain evidence="8">cv. WT478/WT964</strain>
        <tissue evidence="7">Leaves</tissue>
    </source>
</reference>
<keyword evidence="3" id="KW-0238">DNA-binding</keyword>
<proteinExistence type="predicted"/>
<evidence type="ECO:0000256" key="3">
    <source>
        <dbReference type="ARBA" id="ARBA00023125"/>
    </source>
</evidence>
<dbReference type="InterPro" id="IPR025422">
    <property type="entry name" value="TGA_domain"/>
</dbReference>
<comment type="caution">
    <text evidence="7">The sequence shown here is derived from an EMBL/GenBank/DDBJ whole genome shotgun (WGS) entry which is preliminary data.</text>
</comment>
<feature type="domain" description="DOG1" evidence="6">
    <location>
        <begin position="1"/>
        <end position="121"/>
    </location>
</feature>
<gene>
    <name evidence="7" type="ORF">FRX31_019147</name>
</gene>
<keyword evidence="2" id="KW-0805">Transcription regulation</keyword>
<evidence type="ECO:0000259" key="6">
    <source>
        <dbReference type="PROSITE" id="PS51806"/>
    </source>
</evidence>
<evidence type="ECO:0000313" key="7">
    <source>
        <dbReference type="EMBL" id="KAF5191267.1"/>
    </source>
</evidence>
<keyword evidence="4" id="KW-0804">Transcription</keyword>
<dbReference type="AlphaFoldDB" id="A0A7J6W2U3"/>
<dbReference type="PANTHER" id="PTHR45693">
    <property type="entry name" value="TRANSCRIPTION FACTOR TGA9"/>
    <property type="match status" value="1"/>
</dbReference>